<dbReference type="Proteomes" id="UP000595437">
    <property type="component" value="Chromosome 14"/>
</dbReference>
<evidence type="ECO:0000313" key="3">
    <source>
        <dbReference type="Proteomes" id="UP000595437"/>
    </source>
</evidence>
<evidence type="ECO:0000259" key="1">
    <source>
        <dbReference type="PROSITE" id="PS51065"/>
    </source>
</evidence>
<dbReference type="PANTHER" id="PTHR12429">
    <property type="entry name" value="NEURALIZED"/>
    <property type="match status" value="1"/>
</dbReference>
<keyword evidence="3" id="KW-1185">Reference proteome</keyword>
<reference evidence="3" key="1">
    <citation type="submission" date="2021-01" db="EMBL/GenBank/DDBJ databases">
        <title>Caligus Genome Assembly.</title>
        <authorList>
            <person name="Gallardo-Escarate C."/>
        </authorList>
    </citation>
    <scope>NUCLEOTIDE SEQUENCE [LARGE SCALE GENOMIC DNA]</scope>
</reference>
<organism evidence="2 3">
    <name type="scientific">Caligus rogercresseyi</name>
    <name type="common">Sea louse</name>
    <dbReference type="NCBI Taxonomy" id="217165"/>
    <lineage>
        <taxon>Eukaryota</taxon>
        <taxon>Metazoa</taxon>
        <taxon>Ecdysozoa</taxon>
        <taxon>Arthropoda</taxon>
        <taxon>Crustacea</taxon>
        <taxon>Multicrustacea</taxon>
        <taxon>Hexanauplia</taxon>
        <taxon>Copepoda</taxon>
        <taxon>Siphonostomatoida</taxon>
        <taxon>Caligidae</taxon>
        <taxon>Caligus</taxon>
    </lineage>
</organism>
<dbReference type="PROSITE" id="PS51065">
    <property type="entry name" value="NHR"/>
    <property type="match status" value="2"/>
</dbReference>
<feature type="domain" description="NHR" evidence="1">
    <location>
        <begin position="31"/>
        <end position="198"/>
    </location>
</feature>
<dbReference type="SMART" id="SM00588">
    <property type="entry name" value="NEUZ"/>
    <property type="match status" value="1"/>
</dbReference>
<dbReference type="Pfam" id="PF07177">
    <property type="entry name" value="Neuralized"/>
    <property type="match status" value="2"/>
</dbReference>
<dbReference type="Gene3D" id="2.60.120.920">
    <property type="match status" value="2"/>
</dbReference>
<dbReference type="EMBL" id="CP045903">
    <property type="protein sequence ID" value="QQP38923.1"/>
    <property type="molecule type" value="Genomic_DNA"/>
</dbReference>
<dbReference type="InterPro" id="IPR006573">
    <property type="entry name" value="NHR_dom"/>
</dbReference>
<dbReference type="FunFam" id="2.60.120.920:FF:000001">
    <property type="entry name" value="neuralized-like protein 4 isoform X1"/>
    <property type="match status" value="1"/>
</dbReference>
<feature type="non-terminal residue" evidence="2">
    <location>
        <position position="1"/>
    </location>
</feature>
<gene>
    <name evidence="2" type="ORF">FKW44_019641</name>
</gene>
<accession>A0A7T8GW44</accession>
<dbReference type="InterPro" id="IPR037962">
    <property type="entry name" value="Neuralized"/>
</dbReference>
<sequence>ERSLLNDLANSVTASNITSRDKAQPRRPHDRLRFHERKGLLIKLSNQNRTCERRRPLEEFNNGVVMTHRPLLDEELFEIRIDTLVDKWSGSIEVGMTAHNPNTLDFPSTMTNQRSGTLMMSGCGILTNGKGTKRGYGSFNLDELKEGDRIGMIRKKNGALHFYINGEDQGVASAKVPSPIWGVVDLYGLTVKVTIVDDERNLEDKGSNLNNSISVSSNSNNNNRLLFHNNCGSHAAVIGAGSIAHRPNAGEEFNFGVVLSNRPLLVNEVFEIRLDKMVTKWAGSIEI</sequence>
<dbReference type="AlphaFoldDB" id="A0A7T8GW44"/>
<dbReference type="GO" id="GO:0061630">
    <property type="term" value="F:ubiquitin protein ligase activity"/>
    <property type="evidence" value="ECO:0007669"/>
    <property type="project" value="TreeGrafter"/>
</dbReference>
<proteinExistence type="predicted"/>
<protein>
    <recommendedName>
        <fullName evidence="1">NHR domain-containing protein</fullName>
    </recommendedName>
</protein>
<dbReference type="PANTHER" id="PTHR12429:SF14">
    <property type="entry name" value="NEURALIZED-LIKE PROTEIN 4"/>
    <property type="match status" value="1"/>
</dbReference>
<feature type="domain" description="NHR" evidence="1">
    <location>
        <begin position="224"/>
        <end position="287"/>
    </location>
</feature>
<dbReference type="InterPro" id="IPR043136">
    <property type="entry name" value="B30.2/SPRY_sf"/>
</dbReference>
<feature type="non-terminal residue" evidence="2">
    <location>
        <position position="287"/>
    </location>
</feature>
<evidence type="ECO:0000313" key="2">
    <source>
        <dbReference type="EMBL" id="QQP38923.1"/>
    </source>
</evidence>
<name>A0A7T8GW44_CALRO</name>
<dbReference type="OrthoDB" id="6345132at2759"/>
<dbReference type="CDD" id="cd12887">
    <property type="entry name" value="SPRY_NHR_like"/>
    <property type="match status" value="1"/>
</dbReference>